<feature type="non-terminal residue" evidence="1">
    <location>
        <position position="1"/>
    </location>
</feature>
<dbReference type="Proteomes" id="UP001151760">
    <property type="component" value="Unassembled WGS sequence"/>
</dbReference>
<proteinExistence type="predicted"/>
<accession>A0ABQ5I1F3</accession>
<keyword evidence="2" id="KW-1185">Reference proteome</keyword>
<comment type="caution">
    <text evidence="1">The sequence shown here is derived from an EMBL/GenBank/DDBJ whole genome shotgun (WGS) entry which is preliminary data.</text>
</comment>
<reference evidence="1" key="1">
    <citation type="journal article" date="2022" name="Int. J. Mol. Sci.">
        <title>Draft Genome of Tanacetum Coccineum: Genomic Comparison of Closely Related Tanacetum-Family Plants.</title>
        <authorList>
            <person name="Yamashiro T."/>
            <person name="Shiraishi A."/>
            <person name="Nakayama K."/>
            <person name="Satake H."/>
        </authorList>
    </citation>
    <scope>NUCLEOTIDE SEQUENCE</scope>
</reference>
<sequence>PPSRTPPLLLIPLPTPSSPLLLPSTDCRAGFKVGESSSAPTARPTREFRRDYGFLATLDDEIRRDPEKSVGYGITDTWDEMDTDKIYGRLDDARDDRSLMSGQINMLRRDRRAHARTARLMESKARLSRKA</sequence>
<evidence type="ECO:0000313" key="2">
    <source>
        <dbReference type="Proteomes" id="UP001151760"/>
    </source>
</evidence>
<feature type="non-terminal residue" evidence="1">
    <location>
        <position position="131"/>
    </location>
</feature>
<organism evidence="1 2">
    <name type="scientific">Tanacetum coccineum</name>
    <dbReference type="NCBI Taxonomy" id="301880"/>
    <lineage>
        <taxon>Eukaryota</taxon>
        <taxon>Viridiplantae</taxon>
        <taxon>Streptophyta</taxon>
        <taxon>Embryophyta</taxon>
        <taxon>Tracheophyta</taxon>
        <taxon>Spermatophyta</taxon>
        <taxon>Magnoliopsida</taxon>
        <taxon>eudicotyledons</taxon>
        <taxon>Gunneridae</taxon>
        <taxon>Pentapetalae</taxon>
        <taxon>asterids</taxon>
        <taxon>campanulids</taxon>
        <taxon>Asterales</taxon>
        <taxon>Asteraceae</taxon>
        <taxon>Asteroideae</taxon>
        <taxon>Anthemideae</taxon>
        <taxon>Anthemidinae</taxon>
        <taxon>Tanacetum</taxon>
    </lineage>
</organism>
<name>A0ABQ5I1F3_9ASTR</name>
<gene>
    <name evidence="1" type="ORF">Tco_1082777</name>
</gene>
<protein>
    <submittedName>
        <fullName evidence="1">Uncharacterized protein</fullName>
    </submittedName>
</protein>
<evidence type="ECO:0000313" key="1">
    <source>
        <dbReference type="EMBL" id="GJT93932.1"/>
    </source>
</evidence>
<dbReference type="EMBL" id="BQNB010020250">
    <property type="protein sequence ID" value="GJT93932.1"/>
    <property type="molecule type" value="Genomic_DNA"/>
</dbReference>
<reference evidence="1" key="2">
    <citation type="submission" date="2022-01" db="EMBL/GenBank/DDBJ databases">
        <authorList>
            <person name="Yamashiro T."/>
            <person name="Shiraishi A."/>
            <person name="Satake H."/>
            <person name="Nakayama K."/>
        </authorList>
    </citation>
    <scope>NUCLEOTIDE SEQUENCE</scope>
</reference>